<evidence type="ECO:0000256" key="3">
    <source>
        <dbReference type="ARBA" id="ARBA00035306"/>
    </source>
</evidence>
<comment type="catalytic activity">
    <reaction evidence="5">
        <text>queuosine 5'-phosphate + H2O = queuine + D-ribose 5-phosphate</text>
        <dbReference type="Rhea" id="RHEA:75387"/>
        <dbReference type="ChEBI" id="CHEBI:15377"/>
        <dbReference type="ChEBI" id="CHEBI:17433"/>
        <dbReference type="ChEBI" id="CHEBI:78346"/>
        <dbReference type="ChEBI" id="CHEBI:194371"/>
    </reaction>
    <physiologicalReaction direction="left-to-right" evidence="5">
        <dbReference type="Rhea" id="RHEA:75388"/>
    </physiologicalReaction>
</comment>
<keyword evidence="1" id="KW-0378">Hydrolase</keyword>
<evidence type="ECO:0000256" key="5">
    <source>
        <dbReference type="ARBA" id="ARBA00048204"/>
    </source>
</evidence>
<evidence type="ECO:0000256" key="2">
    <source>
        <dbReference type="ARBA" id="ARBA00035119"/>
    </source>
</evidence>
<dbReference type="GO" id="GO:0016787">
    <property type="term" value="F:hydrolase activity"/>
    <property type="evidence" value="ECO:0007669"/>
    <property type="project" value="UniProtKB-KW"/>
</dbReference>
<evidence type="ECO:0000313" key="6">
    <source>
        <dbReference type="EMBL" id="QEC49041.1"/>
    </source>
</evidence>
<proteinExistence type="inferred from homology"/>
<dbReference type="PANTHER" id="PTHR21314:SF0">
    <property type="entry name" value="QUEUOSINE 5'-PHOSPHATE N-GLYCOSYLASE_HYDROLASE"/>
    <property type="match status" value="1"/>
</dbReference>
<dbReference type="KEGG" id="bsol:FSW04_16655"/>
<dbReference type="GO" id="GO:0006400">
    <property type="term" value="P:tRNA modification"/>
    <property type="evidence" value="ECO:0007669"/>
    <property type="project" value="TreeGrafter"/>
</dbReference>
<reference evidence="6 7" key="1">
    <citation type="journal article" date="2018" name="J. Microbiol.">
        <title>Baekduia soli gen. nov., sp. nov., a novel bacterium isolated from the soil of Baekdu Mountain and proposal of a novel family name, Baekduiaceae fam. nov.</title>
        <authorList>
            <person name="An D.S."/>
            <person name="Siddiqi M.Z."/>
            <person name="Kim K.H."/>
            <person name="Yu H.S."/>
            <person name="Im W.T."/>
        </authorList>
    </citation>
    <scope>NUCLEOTIDE SEQUENCE [LARGE SCALE GENOMIC DNA]</scope>
    <source>
        <strain evidence="6 7">BR7-21</strain>
    </source>
</reference>
<dbReference type="InterPro" id="IPR019438">
    <property type="entry name" value="Q_salvage"/>
</dbReference>
<dbReference type="OrthoDB" id="145736at2"/>
<dbReference type="Proteomes" id="UP000321805">
    <property type="component" value="Chromosome"/>
</dbReference>
<dbReference type="AlphaFoldDB" id="A0A5B8U7W8"/>
<evidence type="ECO:0000256" key="4">
    <source>
        <dbReference type="ARBA" id="ARBA00035393"/>
    </source>
</evidence>
<accession>A0A5B8U7W8</accession>
<gene>
    <name evidence="6" type="ORF">FSW04_16655</name>
</gene>
<evidence type="ECO:0000256" key="1">
    <source>
        <dbReference type="ARBA" id="ARBA00022801"/>
    </source>
</evidence>
<comment type="similarity">
    <text evidence="2">Belongs to the QNG1 protein family.</text>
</comment>
<dbReference type="EMBL" id="CP042430">
    <property type="protein sequence ID" value="QEC49041.1"/>
    <property type="molecule type" value="Genomic_DNA"/>
</dbReference>
<name>A0A5B8U7W8_9ACTN</name>
<protein>
    <recommendedName>
        <fullName evidence="3">Queuosine 5'-phosphate N-glycosylase/hydrolase</fullName>
    </recommendedName>
    <alternativeName>
        <fullName evidence="4">Queuosine-nucleotide N-glycosylase/hydrolase</fullName>
    </alternativeName>
</protein>
<dbReference type="PANTHER" id="PTHR21314">
    <property type="entry name" value="QUEUOSINE 5'-PHOSPHATE N-GLYCOSYLASE_HYDROLASE-RELATED"/>
    <property type="match status" value="1"/>
</dbReference>
<organism evidence="6 7">
    <name type="scientific">Baekduia soli</name>
    <dbReference type="NCBI Taxonomy" id="496014"/>
    <lineage>
        <taxon>Bacteria</taxon>
        <taxon>Bacillati</taxon>
        <taxon>Actinomycetota</taxon>
        <taxon>Thermoleophilia</taxon>
        <taxon>Solirubrobacterales</taxon>
        <taxon>Baekduiaceae</taxon>
        <taxon>Baekduia</taxon>
    </lineage>
</organism>
<dbReference type="Pfam" id="PF10343">
    <property type="entry name" value="Q_salvage"/>
    <property type="match status" value="1"/>
</dbReference>
<keyword evidence="7" id="KW-1185">Reference proteome</keyword>
<evidence type="ECO:0000313" key="7">
    <source>
        <dbReference type="Proteomes" id="UP000321805"/>
    </source>
</evidence>
<sequence length="289" mass="30769">MPSPTLPDEVRRHCAAVAASARHIRIDVGAAAYTAGTAGLHAGDHFLEGEPDDVARYVLILDAINFGSGWFPTLRDGSTNGMTRRLTAHARAHGGPWDALALRAMDAATVAGVLGEDPAHPLMALYARGLAQLGALLGDRRALDLVADARGSAARLARMLADGLPFYADHGFYKRAQITANDLALAGVAAFADLDSLTVFADNLLPHVLRTDGVLVLDAGLQRRLDAGVPLAAGSREEVEMRACAVHACEGLARAAGVPPRLLDNWLWHRGLQPRYAARPAHRTQTVFY</sequence>
<dbReference type="RefSeq" id="WP_146921251.1">
    <property type="nucleotide sequence ID" value="NZ_CP042430.1"/>
</dbReference>